<comment type="caution">
    <text evidence="2">The sequence shown here is derived from an EMBL/GenBank/DDBJ whole genome shotgun (WGS) entry which is preliminary data.</text>
</comment>
<dbReference type="PANTHER" id="PTHR11614">
    <property type="entry name" value="PHOSPHOLIPASE-RELATED"/>
    <property type="match status" value="1"/>
</dbReference>
<dbReference type="InterPro" id="IPR051044">
    <property type="entry name" value="MAG_DAG_Lipase"/>
</dbReference>
<keyword evidence="2" id="KW-0378">Hydrolase</keyword>
<dbReference type="Gene3D" id="3.40.50.1820">
    <property type="entry name" value="alpha/beta hydrolase"/>
    <property type="match status" value="1"/>
</dbReference>
<organism evidence="2 3">
    <name type="scientific">Daeguia caeni</name>
    <dbReference type="NCBI Taxonomy" id="439612"/>
    <lineage>
        <taxon>Bacteria</taxon>
        <taxon>Pseudomonadati</taxon>
        <taxon>Pseudomonadota</taxon>
        <taxon>Alphaproteobacteria</taxon>
        <taxon>Hyphomicrobiales</taxon>
        <taxon>Brucellaceae</taxon>
        <taxon>Daeguia</taxon>
    </lineage>
</organism>
<sequence length="308" mass="34667">MSFEHPFFLPLRDGCRLPCRHLAAAGNPRAIVHICHGLAEHSARYQGFAKTLSEAGYHIYAHDHRGHGLNIGRHAPRGQIAHKDGQRIAIDDIVELNRHVRLSHPDLPVILFGHSMGGLIALNYALDHADTIAALAVWNASFGRMAEHMLAMSLLYAERMLKGSDVPSRILPKLTFRAWGEAIAGHRTPFDWLSHDQKVVDAYMADPLCGFDASVSLWMDIVRWMKRGSNDRNFMKMPRNLPISLVGGSEDPATEGGRAVSRLHARLRRMGFSRVQCQILPGARHECLNERNHADITQNFLRWLHENL</sequence>
<gene>
    <name evidence="2" type="ORF">ACFO1V_03580</name>
</gene>
<dbReference type="SUPFAM" id="SSF53474">
    <property type="entry name" value="alpha/beta-Hydrolases"/>
    <property type="match status" value="1"/>
</dbReference>
<dbReference type="Pfam" id="PF12146">
    <property type="entry name" value="Hydrolase_4"/>
    <property type="match status" value="1"/>
</dbReference>
<protein>
    <submittedName>
        <fullName evidence="2">Alpha/beta fold hydrolase</fullName>
    </submittedName>
</protein>
<feature type="domain" description="Serine aminopeptidase S33" evidence="1">
    <location>
        <begin position="27"/>
        <end position="292"/>
    </location>
</feature>
<evidence type="ECO:0000313" key="2">
    <source>
        <dbReference type="EMBL" id="MFC4624312.1"/>
    </source>
</evidence>
<accession>A0ABV9H3Q2</accession>
<dbReference type="InterPro" id="IPR022742">
    <property type="entry name" value="Hydrolase_4"/>
</dbReference>
<keyword evidence="3" id="KW-1185">Reference proteome</keyword>
<name>A0ABV9H3Q2_9HYPH</name>
<dbReference type="InterPro" id="IPR029058">
    <property type="entry name" value="AB_hydrolase_fold"/>
</dbReference>
<evidence type="ECO:0000259" key="1">
    <source>
        <dbReference type="Pfam" id="PF12146"/>
    </source>
</evidence>
<proteinExistence type="predicted"/>
<dbReference type="GO" id="GO:0016787">
    <property type="term" value="F:hydrolase activity"/>
    <property type="evidence" value="ECO:0007669"/>
    <property type="project" value="UniProtKB-KW"/>
</dbReference>
<dbReference type="RefSeq" id="WP_374833243.1">
    <property type="nucleotide sequence ID" value="NZ_JBHEEZ010000022.1"/>
</dbReference>
<dbReference type="EMBL" id="JBHSEL010000035">
    <property type="protein sequence ID" value="MFC4624312.1"/>
    <property type="molecule type" value="Genomic_DNA"/>
</dbReference>
<evidence type="ECO:0000313" key="3">
    <source>
        <dbReference type="Proteomes" id="UP001596042"/>
    </source>
</evidence>
<dbReference type="Proteomes" id="UP001596042">
    <property type="component" value="Unassembled WGS sequence"/>
</dbReference>
<reference evidence="3" key="1">
    <citation type="journal article" date="2019" name="Int. J. Syst. Evol. Microbiol.">
        <title>The Global Catalogue of Microorganisms (GCM) 10K type strain sequencing project: providing services to taxonomists for standard genome sequencing and annotation.</title>
        <authorList>
            <consortium name="The Broad Institute Genomics Platform"/>
            <consortium name="The Broad Institute Genome Sequencing Center for Infectious Disease"/>
            <person name="Wu L."/>
            <person name="Ma J."/>
        </authorList>
    </citation>
    <scope>NUCLEOTIDE SEQUENCE [LARGE SCALE GENOMIC DNA]</scope>
    <source>
        <strain evidence="3">CGMCC 1.15731</strain>
    </source>
</reference>